<feature type="compositionally biased region" description="Polar residues" evidence="1">
    <location>
        <begin position="1"/>
        <end position="16"/>
    </location>
</feature>
<dbReference type="EMBL" id="CADEAL010000653">
    <property type="protein sequence ID" value="CAB1423394.1"/>
    <property type="molecule type" value="Genomic_DNA"/>
</dbReference>
<sequence>MGQISTRSPPLRSTSYTRRHSKDPFVSSLYRAREIEEKDDREGEGERVRKKERAERRKRAAKGKGFAGKQGVKRETWGGGQRENMEQETGERKEECGGRQGESGSGDGGWERARDSRAPLLL</sequence>
<evidence type="ECO:0000313" key="3">
    <source>
        <dbReference type="Proteomes" id="UP001153269"/>
    </source>
</evidence>
<dbReference type="Proteomes" id="UP001153269">
    <property type="component" value="Unassembled WGS sequence"/>
</dbReference>
<feature type="compositionally biased region" description="Gly residues" evidence="1">
    <location>
        <begin position="98"/>
        <end position="108"/>
    </location>
</feature>
<keyword evidence="3" id="KW-1185">Reference proteome</keyword>
<reference evidence="2" key="1">
    <citation type="submission" date="2020-03" db="EMBL/GenBank/DDBJ databases">
        <authorList>
            <person name="Weist P."/>
        </authorList>
    </citation>
    <scope>NUCLEOTIDE SEQUENCE</scope>
</reference>
<gene>
    <name evidence="2" type="ORF">PLEPLA_LOCUS11314</name>
</gene>
<comment type="caution">
    <text evidence="2">The sequence shown here is derived from an EMBL/GenBank/DDBJ whole genome shotgun (WGS) entry which is preliminary data.</text>
</comment>
<feature type="compositionally biased region" description="Basic and acidic residues" evidence="1">
    <location>
        <begin position="109"/>
        <end position="122"/>
    </location>
</feature>
<dbReference type="AlphaFoldDB" id="A0A9N7YGH9"/>
<feature type="compositionally biased region" description="Basic and acidic residues" evidence="1">
    <location>
        <begin position="31"/>
        <end position="55"/>
    </location>
</feature>
<proteinExistence type="predicted"/>
<evidence type="ECO:0000256" key="1">
    <source>
        <dbReference type="SAM" id="MobiDB-lite"/>
    </source>
</evidence>
<name>A0A9N7YGH9_PLEPL</name>
<organism evidence="2 3">
    <name type="scientific">Pleuronectes platessa</name>
    <name type="common">European plaice</name>
    <dbReference type="NCBI Taxonomy" id="8262"/>
    <lineage>
        <taxon>Eukaryota</taxon>
        <taxon>Metazoa</taxon>
        <taxon>Chordata</taxon>
        <taxon>Craniata</taxon>
        <taxon>Vertebrata</taxon>
        <taxon>Euteleostomi</taxon>
        <taxon>Actinopterygii</taxon>
        <taxon>Neopterygii</taxon>
        <taxon>Teleostei</taxon>
        <taxon>Neoteleostei</taxon>
        <taxon>Acanthomorphata</taxon>
        <taxon>Carangaria</taxon>
        <taxon>Pleuronectiformes</taxon>
        <taxon>Pleuronectoidei</taxon>
        <taxon>Pleuronectidae</taxon>
        <taxon>Pleuronectes</taxon>
    </lineage>
</organism>
<accession>A0A9N7YGH9</accession>
<protein>
    <submittedName>
        <fullName evidence="2">Uncharacterized protein</fullName>
    </submittedName>
</protein>
<feature type="region of interest" description="Disordered" evidence="1">
    <location>
        <begin position="1"/>
        <end position="122"/>
    </location>
</feature>
<feature type="compositionally biased region" description="Basic and acidic residues" evidence="1">
    <location>
        <begin position="83"/>
        <end position="97"/>
    </location>
</feature>
<evidence type="ECO:0000313" key="2">
    <source>
        <dbReference type="EMBL" id="CAB1423394.1"/>
    </source>
</evidence>